<evidence type="ECO:0000313" key="3">
    <source>
        <dbReference type="Proteomes" id="UP000465221"/>
    </source>
</evidence>
<dbReference type="AlphaFoldDB" id="A0A8H3PCT0"/>
<sequence>MTEGPHSEVMRVKLKNQCHRDAFLLQRRGEVAIEACTQCAKNGGVFQSCVAAPEVVGDDDKRRVLFAGACANCIWHSKGAQCEFYAGKSSHWNSDDDMNILQQGGLRALDGGETVRDWPLDETAPSVLISSPVATEVASSAPQTETKRQTRSGRTRDCCQNMLRRRGELVERCK</sequence>
<feature type="compositionally biased region" description="Polar residues" evidence="1">
    <location>
        <begin position="134"/>
        <end position="144"/>
    </location>
</feature>
<name>A0A8H3PCT0_9EURO</name>
<dbReference type="Proteomes" id="UP000465221">
    <property type="component" value="Unassembled WGS sequence"/>
</dbReference>
<dbReference type="EMBL" id="BLKC01000071">
    <property type="protein sequence ID" value="GFF47728.1"/>
    <property type="molecule type" value="Genomic_DNA"/>
</dbReference>
<accession>A0A8H3PCT0</accession>
<evidence type="ECO:0000256" key="1">
    <source>
        <dbReference type="SAM" id="MobiDB-lite"/>
    </source>
</evidence>
<proteinExistence type="predicted"/>
<reference evidence="2 3" key="1">
    <citation type="submission" date="2020-01" db="EMBL/GenBank/DDBJ databases">
        <title>Draft genome sequence of Aspergillus udagawae IFM 46972.</title>
        <authorList>
            <person name="Takahashi H."/>
            <person name="Yaguchi T."/>
        </authorList>
    </citation>
    <scope>NUCLEOTIDE SEQUENCE [LARGE SCALE GENOMIC DNA]</scope>
    <source>
        <strain evidence="2 3">IFM 46972</strain>
    </source>
</reference>
<dbReference type="InterPro" id="IPR022190">
    <property type="entry name" value="DUF3716"/>
</dbReference>
<gene>
    <name evidence="2" type="ORF">IFM46972_08369</name>
</gene>
<organism evidence="2 3">
    <name type="scientific">Aspergillus udagawae</name>
    <dbReference type="NCBI Taxonomy" id="91492"/>
    <lineage>
        <taxon>Eukaryota</taxon>
        <taxon>Fungi</taxon>
        <taxon>Dikarya</taxon>
        <taxon>Ascomycota</taxon>
        <taxon>Pezizomycotina</taxon>
        <taxon>Eurotiomycetes</taxon>
        <taxon>Eurotiomycetidae</taxon>
        <taxon>Eurotiales</taxon>
        <taxon>Aspergillaceae</taxon>
        <taxon>Aspergillus</taxon>
        <taxon>Aspergillus subgen. Fumigati</taxon>
    </lineage>
</organism>
<feature type="region of interest" description="Disordered" evidence="1">
    <location>
        <begin position="134"/>
        <end position="154"/>
    </location>
</feature>
<evidence type="ECO:0000313" key="2">
    <source>
        <dbReference type="EMBL" id="GFF47728.1"/>
    </source>
</evidence>
<dbReference type="Pfam" id="PF12511">
    <property type="entry name" value="DUF3716"/>
    <property type="match status" value="1"/>
</dbReference>
<protein>
    <submittedName>
        <fullName evidence="2">Uncharacterized protein</fullName>
    </submittedName>
</protein>
<comment type="caution">
    <text evidence="2">The sequence shown here is derived from an EMBL/GenBank/DDBJ whole genome shotgun (WGS) entry which is preliminary data.</text>
</comment>